<dbReference type="EMBL" id="CP088295">
    <property type="protein sequence ID" value="UUY03826.1"/>
    <property type="molecule type" value="Genomic_DNA"/>
</dbReference>
<evidence type="ECO:0000313" key="4">
    <source>
        <dbReference type="Proteomes" id="UP001058860"/>
    </source>
</evidence>
<dbReference type="SUPFAM" id="SSF52218">
    <property type="entry name" value="Flavoproteins"/>
    <property type="match status" value="1"/>
</dbReference>
<dbReference type="Gene3D" id="3.40.50.360">
    <property type="match status" value="1"/>
</dbReference>
<gene>
    <name evidence="3" type="ORF">LRS13_24730</name>
</gene>
<dbReference type="RefSeq" id="WP_353864323.1">
    <property type="nucleotide sequence ID" value="NZ_CP088295.1"/>
</dbReference>
<evidence type="ECO:0000259" key="2">
    <source>
        <dbReference type="Pfam" id="PF03358"/>
    </source>
</evidence>
<feature type="region of interest" description="Disordered" evidence="1">
    <location>
        <begin position="234"/>
        <end position="253"/>
    </location>
</feature>
<evidence type="ECO:0000256" key="1">
    <source>
        <dbReference type="SAM" id="MobiDB-lite"/>
    </source>
</evidence>
<name>A0ABY5PGL4_9ACTN</name>
<feature type="domain" description="NADPH-dependent FMN reductase-like" evidence="2">
    <location>
        <begin position="26"/>
        <end position="179"/>
    </location>
</feature>
<protein>
    <submittedName>
        <fullName evidence="3">Flavodoxin family protein</fullName>
    </submittedName>
</protein>
<proteinExistence type="predicted"/>
<dbReference type="Pfam" id="PF03358">
    <property type="entry name" value="FMN_red"/>
    <property type="match status" value="1"/>
</dbReference>
<keyword evidence="4" id="KW-1185">Reference proteome</keyword>
<accession>A0ABY5PGL4</accession>
<dbReference type="InterPro" id="IPR029039">
    <property type="entry name" value="Flavoprotein-like_sf"/>
</dbReference>
<dbReference type="InterPro" id="IPR005025">
    <property type="entry name" value="FMN_Rdtase-like_dom"/>
</dbReference>
<sequence length="253" mass="28039">MPIPAPIQQFIDGLSETAPARYDDLRAVIFNGSLKRSPEPSQTDGLLAIPRRIFEQVGVRVDEVRTADRVIPPGVYPDMTEQGYDADEFPEIYRSLVEPADIVILAGPIWLGDQSSLTRVIIERLYAYSGETNDRGQWSYYGKVGGALTTGNEDGGKHVNAQLLYALQHIGLTVPPQAETYWVGEAGPGPSYLDPEHGGERNAWTTRNAVFMAWNLLHMARMLRDAGGIPGHGTNADEWDLSQPDHPNPEYRR</sequence>
<organism evidence="3 4">
    <name type="scientific">Svornostia abyssi</name>
    <dbReference type="NCBI Taxonomy" id="2898438"/>
    <lineage>
        <taxon>Bacteria</taxon>
        <taxon>Bacillati</taxon>
        <taxon>Actinomycetota</taxon>
        <taxon>Thermoleophilia</taxon>
        <taxon>Solirubrobacterales</taxon>
        <taxon>Baekduiaceae</taxon>
        <taxon>Svornostia</taxon>
    </lineage>
</organism>
<evidence type="ECO:0000313" key="3">
    <source>
        <dbReference type="EMBL" id="UUY03826.1"/>
    </source>
</evidence>
<dbReference type="Proteomes" id="UP001058860">
    <property type="component" value="Chromosome"/>
</dbReference>
<reference evidence="4" key="1">
    <citation type="submission" date="2021-11" db="EMBL/GenBank/DDBJ databases">
        <title>Cultivation dependent microbiological survey of springs from the worlds oldest radium mine currently devoted to the extraction of radon-saturated water.</title>
        <authorList>
            <person name="Kapinusova G."/>
            <person name="Smrhova T."/>
            <person name="Strejcek M."/>
            <person name="Suman J."/>
            <person name="Jani K."/>
            <person name="Pajer P."/>
            <person name="Uhlik O."/>
        </authorList>
    </citation>
    <scope>NUCLEOTIDE SEQUENCE [LARGE SCALE GENOMIC DNA]</scope>
    <source>
        <strain evidence="4">J379</strain>
    </source>
</reference>